<accession>A0A151ADA8</accession>
<evidence type="ECO:0000313" key="3">
    <source>
        <dbReference type="Proteomes" id="UP000075321"/>
    </source>
</evidence>
<dbReference type="OrthoDB" id="197823at2157"/>
<dbReference type="Gene3D" id="2.130.10.10">
    <property type="entry name" value="YVTN repeat-like/Quinoprotein amine dehydrogenase"/>
    <property type="match status" value="1"/>
</dbReference>
<keyword evidence="3" id="KW-1185">Reference proteome</keyword>
<evidence type="ECO:0008006" key="4">
    <source>
        <dbReference type="Google" id="ProtNLM"/>
    </source>
</evidence>
<proteinExistence type="predicted"/>
<dbReference type="RefSeq" id="WP_066382523.1">
    <property type="nucleotide sequence ID" value="NZ_LTAZ01000005.1"/>
</dbReference>
<feature type="region of interest" description="Disordered" evidence="1">
    <location>
        <begin position="278"/>
        <end position="299"/>
    </location>
</feature>
<name>A0A151ADA8_9EURY</name>
<dbReference type="PATRIC" id="fig|1008153.3.peg.2311"/>
<dbReference type="Proteomes" id="UP000075321">
    <property type="component" value="Unassembled WGS sequence"/>
</dbReference>
<dbReference type="InterPro" id="IPR036278">
    <property type="entry name" value="Sialidase_sf"/>
</dbReference>
<dbReference type="InterPro" id="IPR015943">
    <property type="entry name" value="WD40/YVTN_repeat-like_dom_sf"/>
</dbReference>
<feature type="region of interest" description="Disordered" evidence="1">
    <location>
        <begin position="32"/>
        <end position="51"/>
    </location>
</feature>
<gene>
    <name evidence="2" type="ORF">HAPAU_22690</name>
</gene>
<organism evidence="2 3">
    <name type="scientific">Halalkalicoccus paucihalophilus</name>
    <dbReference type="NCBI Taxonomy" id="1008153"/>
    <lineage>
        <taxon>Archaea</taxon>
        <taxon>Methanobacteriati</taxon>
        <taxon>Methanobacteriota</taxon>
        <taxon>Stenosarchaea group</taxon>
        <taxon>Halobacteria</taxon>
        <taxon>Halobacteriales</taxon>
        <taxon>Halococcaceae</taxon>
        <taxon>Halalkalicoccus</taxon>
    </lineage>
</organism>
<evidence type="ECO:0000313" key="2">
    <source>
        <dbReference type="EMBL" id="KYH25594.1"/>
    </source>
</evidence>
<comment type="caution">
    <text evidence="2">The sequence shown here is derived from an EMBL/GenBank/DDBJ whole genome shotgun (WGS) entry which is preliminary data.</text>
</comment>
<reference evidence="2 3" key="1">
    <citation type="submission" date="2016-02" db="EMBL/GenBank/DDBJ databases">
        <title>Genome sequence of Halalkalicoccus paucihalophilus DSM 24557.</title>
        <authorList>
            <person name="Poehlein A."/>
            <person name="Daniel R."/>
        </authorList>
    </citation>
    <scope>NUCLEOTIDE SEQUENCE [LARGE SCALE GENOMIC DNA]</scope>
    <source>
        <strain evidence="2 3">DSM 24557</strain>
    </source>
</reference>
<sequence>MTRVKLEGITAGRIDATANRTLLREHGDESGKFERVGRLPNPAAGAERRRHGLVSSEPWKPLLERAVGAFSAGNVWRLSERTLIATTGRWLLASHDGGESWSVRRTLPDSSGPKGVLPSGVCRHAGDVYLGEYPLDHGTVPKLLRSRDDGWTWETVREFPGVRHLHSVQSDPYTGDLWITTGDRDEACRIGRFREGTFEVVGGGSQCWRAVELTFAPGSVLWGMDSVYSPENHVLRLDRVEIGKSHPEPETVHTLDGSVFYSVALDVDGERWIVLSTSVEPGSDSTAPPGSPENDASGRARVVAASSASDFTEWHKLAAYRRRRNFGDYWNPRGVLPRSSAYVHLAADPERGVVLNPYNTASADGSLVVIPPSRFTSLRSTSELAPR</sequence>
<evidence type="ECO:0000256" key="1">
    <source>
        <dbReference type="SAM" id="MobiDB-lite"/>
    </source>
</evidence>
<dbReference type="SUPFAM" id="SSF50939">
    <property type="entry name" value="Sialidases"/>
    <property type="match status" value="1"/>
</dbReference>
<feature type="compositionally biased region" description="Polar residues" evidence="1">
    <location>
        <begin position="278"/>
        <end position="288"/>
    </location>
</feature>
<dbReference type="AlphaFoldDB" id="A0A151ADA8"/>
<dbReference type="EMBL" id="LTAZ01000005">
    <property type="protein sequence ID" value="KYH25594.1"/>
    <property type="molecule type" value="Genomic_DNA"/>
</dbReference>
<protein>
    <recommendedName>
        <fullName evidence="4">Glycosyl hydrolase</fullName>
    </recommendedName>
</protein>